<proteinExistence type="predicted"/>
<reference evidence="1" key="1">
    <citation type="submission" date="2019-06" db="EMBL/GenBank/DDBJ databases">
        <title>Epidemiological characteristics and genetic backgrounds of blaNDM-5.</title>
        <authorList>
            <person name="Zhang F."/>
        </authorList>
    </citation>
    <scope>NUCLEOTIDE SEQUENCE</scope>
    <source>
        <plasmid evidence="1">unnamed</plasmid>
    </source>
</reference>
<sequence>MKKQEFLDFISAEQRRGAVRFRWDLTAKGKLYCTGLTRPVKSLEYTKR</sequence>
<protein>
    <submittedName>
        <fullName evidence="1">Uncharacterized protein</fullName>
    </submittedName>
</protein>
<accession>A0A649Z5B6</accession>
<evidence type="ECO:0000313" key="1">
    <source>
        <dbReference type="EMBL" id="QGM50295.1"/>
    </source>
</evidence>
<gene>
    <name evidence="1" type="ORF">J4_Plasmid1_00008</name>
</gene>
<dbReference type="EMBL" id="MN073498">
    <property type="protein sequence ID" value="QGM50295.1"/>
    <property type="molecule type" value="Genomic_DNA"/>
</dbReference>
<organism evidence="1">
    <name type="scientific">Klebsiella pneumoniae</name>
    <dbReference type="NCBI Taxonomy" id="573"/>
    <lineage>
        <taxon>Bacteria</taxon>
        <taxon>Pseudomonadati</taxon>
        <taxon>Pseudomonadota</taxon>
        <taxon>Gammaproteobacteria</taxon>
        <taxon>Enterobacterales</taxon>
        <taxon>Enterobacteriaceae</taxon>
        <taxon>Klebsiella/Raoultella group</taxon>
        <taxon>Klebsiella</taxon>
        <taxon>Klebsiella pneumoniae complex</taxon>
    </lineage>
</organism>
<keyword evidence="1" id="KW-0614">Plasmid</keyword>
<geneLocation type="plasmid" evidence="1">
    <name>unnamed</name>
</geneLocation>
<dbReference type="AlphaFoldDB" id="A0A649Z5B6"/>
<name>A0A649Z5B6_KLEPN</name>